<dbReference type="OrthoDB" id="10557647at2759"/>
<dbReference type="Proteomes" id="UP000198211">
    <property type="component" value="Unassembled WGS sequence"/>
</dbReference>
<evidence type="ECO:0000313" key="2">
    <source>
        <dbReference type="Proteomes" id="UP000198211"/>
    </source>
</evidence>
<organism evidence="1 2">
    <name type="scientific">Phytophthora megakarya</name>
    <dbReference type="NCBI Taxonomy" id="4795"/>
    <lineage>
        <taxon>Eukaryota</taxon>
        <taxon>Sar</taxon>
        <taxon>Stramenopiles</taxon>
        <taxon>Oomycota</taxon>
        <taxon>Peronosporomycetes</taxon>
        <taxon>Peronosporales</taxon>
        <taxon>Peronosporaceae</taxon>
        <taxon>Phytophthora</taxon>
    </lineage>
</organism>
<reference evidence="2" key="1">
    <citation type="submission" date="2017-03" db="EMBL/GenBank/DDBJ databases">
        <title>Phytopthora megakarya and P. palmivora, two closely related causual agents of cacao black pod achieved similar genome size and gene model numbers by different mechanisms.</title>
        <authorList>
            <person name="Ali S."/>
            <person name="Shao J."/>
            <person name="Larry D.J."/>
            <person name="Kronmiller B."/>
            <person name="Shen D."/>
            <person name="Strem M.D."/>
            <person name="Melnick R.L."/>
            <person name="Guiltinan M.J."/>
            <person name="Tyler B.M."/>
            <person name="Meinhardt L.W."/>
            <person name="Bailey B.A."/>
        </authorList>
    </citation>
    <scope>NUCLEOTIDE SEQUENCE [LARGE SCALE GENOMIC DNA]</scope>
    <source>
        <strain evidence="2">zdho120</strain>
    </source>
</reference>
<proteinExistence type="predicted"/>
<protein>
    <submittedName>
        <fullName evidence="1">Uncharacterized protein</fullName>
    </submittedName>
</protein>
<accession>A0A225W358</accession>
<keyword evidence="2" id="KW-1185">Reference proteome</keyword>
<dbReference type="AlphaFoldDB" id="A0A225W358"/>
<sequence length="138" mass="15580">MRLEGVDASVVVIHSAANAYDVWKDVNKRYLKAMANFTRSGEHAWARCLEQQDTFTAIWNEEAAREVADSVNALAAAIAPAGPSTMERLMSLHKLIQQVEARMGELQHRGKRDESLQRSLDLYCVKLAKLEKTFFDEV</sequence>
<dbReference type="EMBL" id="NBNE01002168">
    <property type="protein sequence ID" value="OWZ11290.1"/>
    <property type="molecule type" value="Genomic_DNA"/>
</dbReference>
<evidence type="ECO:0000313" key="1">
    <source>
        <dbReference type="EMBL" id="OWZ11290.1"/>
    </source>
</evidence>
<comment type="caution">
    <text evidence="1">The sequence shown here is derived from an EMBL/GenBank/DDBJ whole genome shotgun (WGS) entry which is preliminary data.</text>
</comment>
<name>A0A225W358_9STRA</name>
<gene>
    <name evidence="1" type="ORF">PHMEG_00015707</name>
</gene>